<evidence type="ECO:0000259" key="2">
    <source>
        <dbReference type="Pfam" id="PF01569"/>
    </source>
</evidence>
<dbReference type="Gene3D" id="1.20.144.10">
    <property type="entry name" value="Phosphatidic acid phosphatase type 2/haloperoxidase"/>
    <property type="match status" value="1"/>
</dbReference>
<dbReference type="InterPro" id="IPR000326">
    <property type="entry name" value="PAP2/HPO"/>
</dbReference>
<keyword evidence="4" id="KW-1185">Reference proteome</keyword>
<gene>
    <name evidence="3" type="ORF">SBAD_LOCUS1607</name>
</gene>
<name>A0A183IDB3_9BILA</name>
<keyword evidence="1" id="KW-0812">Transmembrane</keyword>
<dbReference type="AlphaFoldDB" id="A0A183IDB3"/>
<sequence length="95" mass="10587">MVASAPYVDQFSFPSGHCSRALTLVTIFLNNCCGGVFGLRIFSLVYIMALALSRVVLGRHHISDVCFGCLIGWFDGKLIVRMVDFILTIQKQYSH</sequence>
<evidence type="ECO:0000256" key="1">
    <source>
        <dbReference type="SAM" id="Phobius"/>
    </source>
</evidence>
<organism evidence="5">
    <name type="scientific">Soboliphyme baturini</name>
    <dbReference type="NCBI Taxonomy" id="241478"/>
    <lineage>
        <taxon>Eukaryota</taxon>
        <taxon>Metazoa</taxon>
        <taxon>Ecdysozoa</taxon>
        <taxon>Nematoda</taxon>
        <taxon>Enoplea</taxon>
        <taxon>Dorylaimia</taxon>
        <taxon>Dioctophymatida</taxon>
        <taxon>Dioctophymatoidea</taxon>
        <taxon>Soboliphymatidae</taxon>
        <taxon>Soboliphyme</taxon>
    </lineage>
</organism>
<keyword evidence="1" id="KW-0472">Membrane</keyword>
<dbReference type="WBParaSite" id="SBAD_0000168101-mRNA-1">
    <property type="protein sequence ID" value="SBAD_0000168101-mRNA-1"/>
    <property type="gene ID" value="SBAD_0000168101"/>
</dbReference>
<dbReference type="SUPFAM" id="SSF48317">
    <property type="entry name" value="Acid phosphatase/Vanadium-dependent haloperoxidase"/>
    <property type="match status" value="1"/>
</dbReference>
<dbReference type="PANTHER" id="PTHR14969">
    <property type="entry name" value="SPHINGOSINE-1-PHOSPHATE PHOSPHOHYDROLASE"/>
    <property type="match status" value="1"/>
</dbReference>
<reference evidence="5" key="1">
    <citation type="submission" date="2016-06" db="UniProtKB">
        <authorList>
            <consortium name="WormBaseParasite"/>
        </authorList>
    </citation>
    <scope>IDENTIFICATION</scope>
</reference>
<dbReference type="OrthoDB" id="10266771at2759"/>
<dbReference type="Pfam" id="PF01569">
    <property type="entry name" value="PAP2"/>
    <property type="match status" value="1"/>
</dbReference>
<dbReference type="PANTHER" id="PTHR14969:SF13">
    <property type="entry name" value="AT30094P"/>
    <property type="match status" value="1"/>
</dbReference>
<evidence type="ECO:0000313" key="5">
    <source>
        <dbReference type="WBParaSite" id="SBAD_0000168101-mRNA-1"/>
    </source>
</evidence>
<feature type="domain" description="Phosphatidic acid phosphatase type 2/haloperoxidase" evidence="2">
    <location>
        <begin position="11"/>
        <end position="84"/>
    </location>
</feature>
<feature type="transmembrane region" description="Helical" evidence="1">
    <location>
        <begin position="27"/>
        <end position="52"/>
    </location>
</feature>
<dbReference type="GO" id="GO:0042392">
    <property type="term" value="F:sphingosine-1-phosphate phosphatase activity"/>
    <property type="evidence" value="ECO:0007669"/>
    <property type="project" value="TreeGrafter"/>
</dbReference>
<accession>A0A183IDB3</accession>
<dbReference type="EMBL" id="UZAM01006884">
    <property type="protein sequence ID" value="VDO94881.1"/>
    <property type="molecule type" value="Genomic_DNA"/>
</dbReference>
<keyword evidence="1" id="KW-1133">Transmembrane helix</keyword>
<evidence type="ECO:0000313" key="4">
    <source>
        <dbReference type="Proteomes" id="UP000270296"/>
    </source>
</evidence>
<dbReference type="Proteomes" id="UP000270296">
    <property type="component" value="Unassembled WGS sequence"/>
</dbReference>
<evidence type="ECO:0000313" key="3">
    <source>
        <dbReference type="EMBL" id="VDO94881.1"/>
    </source>
</evidence>
<reference evidence="3 4" key="2">
    <citation type="submission" date="2018-11" db="EMBL/GenBank/DDBJ databases">
        <authorList>
            <consortium name="Pathogen Informatics"/>
        </authorList>
    </citation>
    <scope>NUCLEOTIDE SEQUENCE [LARGE SCALE GENOMIC DNA]</scope>
</reference>
<protein>
    <submittedName>
        <fullName evidence="5">AcidPPc domain-containing protein</fullName>
    </submittedName>
</protein>
<proteinExistence type="predicted"/>
<dbReference type="InterPro" id="IPR036938">
    <property type="entry name" value="PAP2/HPO_sf"/>
</dbReference>